<dbReference type="NCBIfam" id="TIGR03102">
    <property type="entry name" value="halo_cynanin"/>
    <property type="match status" value="1"/>
</dbReference>
<keyword evidence="1" id="KW-0479">Metal-binding</keyword>
<dbReference type="PROSITE" id="PS51257">
    <property type="entry name" value="PROKAR_LIPOPROTEIN"/>
    <property type="match status" value="1"/>
</dbReference>
<dbReference type="Pfam" id="PF00127">
    <property type="entry name" value="Copper-bind"/>
    <property type="match status" value="2"/>
</dbReference>
<evidence type="ECO:0000256" key="1">
    <source>
        <dbReference type="ARBA" id="ARBA00022723"/>
    </source>
</evidence>
<dbReference type="EMBL" id="CP048738">
    <property type="protein sequence ID" value="QIB77793.1"/>
    <property type="molecule type" value="Genomic_DNA"/>
</dbReference>
<feature type="domain" description="Blue (type 1) copper" evidence="4">
    <location>
        <begin position="98"/>
        <end position="178"/>
    </location>
</feature>
<dbReference type="Gene3D" id="2.60.40.420">
    <property type="entry name" value="Cupredoxins - blue copper proteins"/>
    <property type="match status" value="2"/>
</dbReference>
<dbReference type="InterPro" id="IPR052721">
    <property type="entry name" value="ET_Amicyanin"/>
</dbReference>
<sequence length="301" mass="32403">MKRSPTRRQLLRSTALAGIVAMAGCSTTNRESNAASTSTTSSTSTNDSETTATTTTESTPTPPESIDDWLANANGYRGDVLRYGPGSQPSIEVGHPVEDGLSFDPPVIEVAPMTNVTWDWTGHGGLHNIVALDGTFDSGRPNAQSGTSYHYIFEEPGTYPFVSEPHRDEGMRGAVFVKEPPSTGNQTVDRWVVDSSNFDGTVVDRTDVDTATVSVGTQGNRGHFAFDPPVLKITTGTTVEWNWTGVGGGHNVVFLNSDIHSGQVTPESGVHFRHTFEQSGTYRYACQPHRSLDQKGAIIVE</sequence>
<gene>
    <name evidence="5" type="ORF">G3A49_06430</name>
</gene>
<dbReference type="RefSeq" id="WP_163488717.1">
    <property type="nucleotide sequence ID" value="NZ_CP048738.1"/>
</dbReference>
<evidence type="ECO:0000256" key="3">
    <source>
        <dbReference type="SAM" id="MobiDB-lite"/>
    </source>
</evidence>
<dbReference type="GO" id="GO:0009055">
    <property type="term" value="F:electron transfer activity"/>
    <property type="evidence" value="ECO:0007669"/>
    <property type="project" value="InterPro"/>
</dbReference>
<feature type="domain" description="Blue (type 1) copper" evidence="4">
    <location>
        <begin position="215"/>
        <end position="301"/>
    </location>
</feature>
<dbReference type="PANTHER" id="PTHR36507">
    <property type="entry name" value="BLL1555 PROTEIN"/>
    <property type="match status" value="1"/>
</dbReference>
<reference evidence="5 6" key="1">
    <citation type="submission" date="2020-02" db="EMBL/GenBank/DDBJ databases">
        <title>Whole genome sequence of Haloferax alexandrinus pws1.</title>
        <authorList>
            <person name="Verma D.K."/>
            <person name="Gopal K."/>
            <person name="Prasad E.S."/>
        </authorList>
    </citation>
    <scope>NUCLEOTIDE SEQUENCE [LARGE SCALE GENOMIC DNA]</scope>
    <source>
        <strain evidence="6">wsp1</strain>
    </source>
</reference>
<dbReference type="InterPro" id="IPR017533">
    <property type="entry name" value="Halocyanin"/>
</dbReference>
<dbReference type="PROSITE" id="PS51318">
    <property type="entry name" value="TAT"/>
    <property type="match status" value="1"/>
</dbReference>
<protein>
    <submittedName>
        <fullName evidence="5">Halocyanin domain-containing protein</fullName>
    </submittedName>
</protein>
<keyword evidence="2" id="KW-0186">Copper</keyword>
<dbReference type="InterPro" id="IPR000923">
    <property type="entry name" value="BlueCu_1"/>
</dbReference>
<proteinExistence type="predicted"/>
<dbReference type="CDD" id="cd04220">
    <property type="entry name" value="Halocyanin"/>
    <property type="match status" value="2"/>
</dbReference>
<accession>A0A6C0UTA7</accession>
<dbReference type="Proteomes" id="UP000465667">
    <property type="component" value="Chromosome"/>
</dbReference>
<dbReference type="SUPFAM" id="SSF49503">
    <property type="entry name" value="Cupredoxins"/>
    <property type="match status" value="2"/>
</dbReference>
<evidence type="ECO:0000313" key="5">
    <source>
        <dbReference type="EMBL" id="QIB77793.1"/>
    </source>
</evidence>
<dbReference type="AlphaFoldDB" id="A0A6C0UTA7"/>
<evidence type="ECO:0000256" key="2">
    <source>
        <dbReference type="ARBA" id="ARBA00023008"/>
    </source>
</evidence>
<name>A0A6C0UTA7_HALVO</name>
<organism evidence="5 6">
    <name type="scientific">Haloferax volcanii</name>
    <name type="common">Halobacterium volcanii</name>
    <dbReference type="NCBI Taxonomy" id="2246"/>
    <lineage>
        <taxon>Archaea</taxon>
        <taxon>Methanobacteriati</taxon>
        <taxon>Methanobacteriota</taxon>
        <taxon>Stenosarchaea group</taxon>
        <taxon>Halobacteria</taxon>
        <taxon>Halobacteriales</taxon>
        <taxon>Haloferacaceae</taxon>
        <taxon>Haloferax</taxon>
    </lineage>
</organism>
<feature type="compositionally biased region" description="Low complexity" evidence="3">
    <location>
        <begin position="27"/>
        <end position="59"/>
    </location>
</feature>
<evidence type="ECO:0000259" key="4">
    <source>
        <dbReference type="Pfam" id="PF00127"/>
    </source>
</evidence>
<dbReference type="PANTHER" id="PTHR36507:SF1">
    <property type="entry name" value="BLL1555 PROTEIN"/>
    <property type="match status" value="1"/>
</dbReference>
<dbReference type="InterPro" id="IPR006311">
    <property type="entry name" value="TAT_signal"/>
</dbReference>
<evidence type="ECO:0000313" key="6">
    <source>
        <dbReference type="Proteomes" id="UP000465667"/>
    </source>
</evidence>
<feature type="region of interest" description="Disordered" evidence="3">
    <location>
        <begin position="27"/>
        <end position="71"/>
    </location>
</feature>
<dbReference type="GO" id="GO:0005507">
    <property type="term" value="F:copper ion binding"/>
    <property type="evidence" value="ECO:0007669"/>
    <property type="project" value="InterPro"/>
</dbReference>
<dbReference type="KEGG" id="hale:G3A49_06430"/>
<dbReference type="InterPro" id="IPR008972">
    <property type="entry name" value="Cupredoxin"/>
</dbReference>
<dbReference type="GeneID" id="70878564"/>